<keyword evidence="2" id="KW-1185">Reference proteome</keyword>
<dbReference type="RefSeq" id="WP_330430815.1">
    <property type="nucleotide sequence ID" value="NZ_JAZDUF010000001.1"/>
</dbReference>
<gene>
    <name evidence="1" type="ORF">VZC37_02395</name>
</gene>
<proteinExistence type="predicted"/>
<dbReference type="Proteomes" id="UP001347146">
    <property type="component" value="Unassembled WGS sequence"/>
</dbReference>
<evidence type="ECO:0000313" key="1">
    <source>
        <dbReference type="EMBL" id="MEE3849165.1"/>
    </source>
</evidence>
<sequence length="192" mass="20580">MTEPLTGLDAAERHRRVAAMFADEIAAVTDWDAPAPVDGWVARDVVAHLVEWFPGFLAGGGVELPTGPSVDDDPASAWKAHADAVQDLLDGPTADDTFRHPMAGEHRLSEAVDRFYTADVFMHTWDLATAAGHTAALDPEFARELLDGMVGIEDLLRSSGQYGPAVPVPDDADPVTKLVGFIGRDPAWRTPA</sequence>
<evidence type="ECO:0000313" key="2">
    <source>
        <dbReference type="Proteomes" id="UP001347146"/>
    </source>
</evidence>
<dbReference type="SUPFAM" id="SSF109854">
    <property type="entry name" value="DinB/YfiT-like putative metalloenzymes"/>
    <property type="match status" value="1"/>
</dbReference>
<dbReference type="InterPro" id="IPR034660">
    <property type="entry name" value="DinB/YfiT-like"/>
</dbReference>
<reference evidence="1 2" key="1">
    <citation type="submission" date="2024-01" db="EMBL/GenBank/DDBJ databases">
        <title>Draft genome sequence of Gordonia sp. LSe1-13.</title>
        <authorList>
            <person name="Suphannarot A."/>
            <person name="Mingma R."/>
        </authorList>
    </citation>
    <scope>NUCLEOTIDE SEQUENCE [LARGE SCALE GENOMIC DNA]</scope>
    <source>
        <strain evidence="1 2">LSe1-13</strain>
    </source>
</reference>
<comment type="caution">
    <text evidence="1">The sequence shown here is derived from an EMBL/GenBank/DDBJ whole genome shotgun (WGS) entry which is preliminary data.</text>
</comment>
<organism evidence="1 2">
    <name type="scientific">Gordonia sesuvii</name>
    <dbReference type="NCBI Taxonomy" id="3116777"/>
    <lineage>
        <taxon>Bacteria</taxon>
        <taxon>Bacillati</taxon>
        <taxon>Actinomycetota</taxon>
        <taxon>Actinomycetes</taxon>
        <taxon>Mycobacteriales</taxon>
        <taxon>Gordoniaceae</taxon>
        <taxon>Gordonia</taxon>
    </lineage>
</organism>
<name>A0ABU7M7S7_9ACTN</name>
<accession>A0ABU7M7S7</accession>
<protein>
    <submittedName>
        <fullName evidence="1">TIGR03086 family protein</fullName>
    </submittedName>
</protein>
<dbReference type="EMBL" id="JAZDUF010000001">
    <property type="protein sequence ID" value="MEE3849165.1"/>
    <property type="molecule type" value="Genomic_DNA"/>
</dbReference>